<evidence type="ECO:0000256" key="2">
    <source>
        <dbReference type="SAM" id="Phobius"/>
    </source>
</evidence>
<dbReference type="InterPro" id="IPR051490">
    <property type="entry name" value="THEM6_lcsJ_thioesterase"/>
</dbReference>
<proteinExistence type="inferred from homology"/>
<keyword evidence="4" id="KW-1185">Reference proteome</keyword>
<dbReference type="PANTHER" id="PTHR12475">
    <property type="match status" value="1"/>
</dbReference>
<sequence length="466" mass="50418">MSSGSLSQTATIVALITRAKSLALLRTTPTRLVNLLQQALRAGPTAAKYIAILLLVLNVGSFPLMWHVRVWSVVFELRFALQWHKLTHFYLPKEKKRLALRDWYEAHLPIGVHPFRAVWAYKKTVVACLVPFFCFDDADFNLHMSNSCYAKALDSARIRIALATFPTIFRCGGWVPLAATHFHFIREIPMLTSYEVRISIGAWDGKWIWYVARFVKPPSKKSKSKAAAKTKAAVEHGIASGLAIANGVASATAQTRGEESERMIPSLTTPATPLVGMSGGTTPQIQIENVNGSSSAPDAVSRALLERAAKGTEPDGAVLYTVAVSQLCYKQGRITVPPALILASNGFYASPDASTAVTTFNVNGRSGDNNSPPAFPPHWPAVREVTQSMRGLAKFFAGGWRDVPEGRDGGSGSGRWWEDAFAACEAERKARLVPFVGSEAENGGVVDARRSGLSGGLEGVRGLAPV</sequence>
<comment type="caution">
    <text evidence="3">The sequence shown here is derived from an EMBL/GenBank/DDBJ whole genome shotgun (WGS) entry which is preliminary data.</text>
</comment>
<evidence type="ECO:0000313" key="4">
    <source>
        <dbReference type="Proteomes" id="UP000620124"/>
    </source>
</evidence>
<dbReference type="Gene3D" id="3.10.129.10">
    <property type="entry name" value="Hotdog Thioesterase"/>
    <property type="match status" value="1"/>
</dbReference>
<keyword evidence="2" id="KW-1133">Transmembrane helix</keyword>
<protein>
    <submittedName>
        <fullName evidence="3">Peptidase A1 domain-containing protein</fullName>
    </submittedName>
</protein>
<organism evidence="3 4">
    <name type="scientific">Mycena venus</name>
    <dbReference type="NCBI Taxonomy" id="2733690"/>
    <lineage>
        <taxon>Eukaryota</taxon>
        <taxon>Fungi</taxon>
        <taxon>Dikarya</taxon>
        <taxon>Basidiomycota</taxon>
        <taxon>Agaricomycotina</taxon>
        <taxon>Agaricomycetes</taxon>
        <taxon>Agaricomycetidae</taxon>
        <taxon>Agaricales</taxon>
        <taxon>Marasmiineae</taxon>
        <taxon>Mycenaceae</taxon>
        <taxon>Mycena</taxon>
    </lineage>
</organism>
<accession>A0A8H6X206</accession>
<dbReference type="InterPro" id="IPR029069">
    <property type="entry name" value="HotDog_dom_sf"/>
</dbReference>
<keyword evidence="2" id="KW-0472">Membrane</keyword>
<evidence type="ECO:0000313" key="3">
    <source>
        <dbReference type="EMBL" id="KAF7332858.1"/>
    </source>
</evidence>
<keyword evidence="2" id="KW-0812">Transmembrane</keyword>
<dbReference type="EMBL" id="JACAZI010000031">
    <property type="protein sequence ID" value="KAF7332858.1"/>
    <property type="molecule type" value="Genomic_DNA"/>
</dbReference>
<dbReference type="Pfam" id="PF13279">
    <property type="entry name" value="4HBT_2"/>
    <property type="match status" value="1"/>
</dbReference>
<comment type="similarity">
    <text evidence="1">Belongs to the lcsJ thioesterase family.</text>
</comment>
<dbReference type="Proteomes" id="UP000620124">
    <property type="component" value="Unassembled WGS sequence"/>
</dbReference>
<gene>
    <name evidence="3" type="ORF">MVEN_02390800</name>
</gene>
<reference evidence="3" key="1">
    <citation type="submission" date="2020-05" db="EMBL/GenBank/DDBJ databases">
        <title>Mycena genomes resolve the evolution of fungal bioluminescence.</title>
        <authorList>
            <person name="Tsai I.J."/>
        </authorList>
    </citation>
    <scope>NUCLEOTIDE SEQUENCE</scope>
    <source>
        <strain evidence="3">CCC161011</strain>
    </source>
</reference>
<dbReference type="OrthoDB" id="265761at2759"/>
<dbReference type="PANTHER" id="PTHR12475:SF4">
    <property type="entry name" value="PROTEIN THEM6"/>
    <property type="match status" value="1"/>
</dbReference>
<evidence type="ECO:0000256" key="1">
    <source>
        <dbReference type="ARBA" id="ARBA00038476"/>
    </source>
</evidence>
<dbReference type="AlphaFoldDB" id="A0A8H6X206"/>
<feature type="transmembrane region" description="Helical" evidence="2">
    <location>
        <begin position="49"/>
        <end position="68"/>
    </location>
</feature>
<name>A0A8H6X206_9AGAR</name>
<dbReference type="SUPFAM" id="SSF54637">
    <property type="entry name" value="Thioesterase/thiol ester dehydrase-isomerase"/>
    <property type="match status" value="1"/>
</dbReference>